<protein>
    <submittedName>
        <fullName evidence="3">SDR family oxidoreductase</fullName>
    </submittedName>
</protein>
<name>A0A9X1M6T3_9MICC</name>
<dbReference type="GO" id="GO:0016614">
    <property type="term" value="F:oxidoreductase activity, acting on CH-OH group of donors"/>
    <property type="evidence" value="ECO:0007669"/>
    <property type="project" value="UniProtKB-ARBA"/>
</dbReference>
<reference evidence="3" key="1">
    <citation type="submission" date="2021-10" db="EMBL/GenBank/DDBJ databases">
        <title>Novel species in genus Arthrobacter.</title>
        <authorList>
            <person name="Liu Y."/>
        </authorList>
    </citation>
    <scope>NUCLEOTIDE SEQUENCE</scope>
    <source>
        <strain evidence="5">zg-Y462</strain>
        <strain evidence="3">Zg-Y462</strain>
    </source>
</reference>
<dbReference type="PANTHER" id="PTHR48107">
    <property type="entry name" value="NADPH-DEPENDENT ALDEHYDE REDUCTASE-LIKE PROTEIN, CHLOROPLASTIC-RELATED"/>
    <property type="match status" value="1"/>
</dbReference>
<dbReference type="PROSITE" id="PS00061">
    <property type="entry name" value="ADH_SHORT"/>
    <property type="match status" value="1"/>
</dbReference>
<dbReference type="PRINTS" id="PR00081">
    <property type="entry name" value="GDHRDH"/>
</dbReference>
<dbReference type="RefSeq" id="WP_227902424.1">
    <property type="nucleotide sequence ID" value="NZ_CP094984.1"/>
</dbReference>
<organism evidence="3 6">
    <name type="scientific">Arthrobacter zhangbolii</name>
    <dbReference type="NCBI Taxonomy" id="2886936"/>
    <lineage>
        <taxon>Bacteria</taxon>
        <taxon>Bacillati</taxon>
        <taxon>Actinomycetota</taxon>
        <taxon>Actinomycetes</taxon>
        <taxon>Micrococcales</taxon>
        <taxon>Micrococcaceae</taxon>
        <taxon>Arthrobacter</taxon>
    </lineage>
</organism>
<dbReference type="Gene3D" id="3.40.50.720">
    <property type="entry name" value="NAD(P)-binding Rossmann-like Domain"/>
    <property type="match status" value="1"/>
</dbReference>
<dbReference type="EMBL" id="JAJFZT010000004">
    <property type="protein sequence ID" value="MCC3272573.1"/>
    <property type="molecule type" value="Genomic_DNA"/>
</dbReference>
<proteinExistence type="inferred from homology"/>
<dbReference type="Proteomes" id="UP001155145">
    <property type="component" value="Unassembled WGS sequence"/>
</dbReference>
<dbReference type="InterPro" id="IPR036291">
    <property type="entry name" value="NAD(P)-bd_dom_sf"/>
</dbReference>
<dbReference type="NCBIfam" id="NF009389">
    <property type="entry name" value="PRK12748.1"/>
    <property type="match status" value="1"/>
</dbReference>
<keyword evidence="2" id="KW-0560">Oxidoreductase</keyword>
<dbReference type="InterPro" id="IPR020904">
    <property type="entry name" value="Sc_DH/Rdtase_CS"/>
</dbReference>
<accession>A0A9X1M6T3</accession>
<evidence type="ECO:0000313" key="5">
    <source>
        <dbReference type="Proteomes" id="UP000829758"/>
    </source>
</evidence>
<dbReference type="PANTHER" id="PTHR48107:SF7">
    <property type="entry name" value="RE15974P"/>
    <property type="match status" value="1"/>
</dbReference>
<evidence type="ECO:0000313" key="6">
    <source>
        <dbReference type="Proteomes" id="UP001155145"/>
    </source>
</evidence>
<dbReference type="AlphaFoldDB" id="A0A9X1M6T3"/>
<dbReference type="InterPro" id="IPR002347">
    <property type="entry name" value="SDR_fam"/>
</dbReference>
<keyword evidence="5" id="KW-1185">Reference proteome</keyword>
<dbReference type="SUPFAM" id="SSF51735">
    <property type="entry name" value="NAD(P)-binding Rossmann-fold domains"/>
    <property type="match status" value="1"/>
</dbReference>
<gene>
    <name evidence="3" type="ORF">LJ755_07495</name>
    <name evidence="4" type="ORF">MUK71_13425</name>
</gene>
<evidence type="ECO:0000256" key="2">
    <source>
        <dbReference type="ARBA" id="ARBA00023002"/>
    </source>
</evidence>
<evidence type="ECO:0000256" key="1">
    <source>
        <dbReference type="ARBA" id="ARBA00006484"/>
    </source>
</evidence>
<dbReference type="Pfam" id="PF13561">
    <property type="entry name" value="adh_short_C2"/>
    <property type="match status" value="1"/>
</dbReference>
<dbReference type="CDD" id="cd05233">
    <property type="entry name" value="SDR_c"/>
    <property type="match status" value="1"/>
</dbReference>
<sequence>MHTHPPLPLSGRTAVITGVSRRQGIGFAIARRLGGMGANLFLQHHVPHDEAQPWGADSIPDLVRDLQTSLPDGIRVEHAGIDLAPAAGAAELIQRAQSALGHLDILCCNHAKSGSDGGLLDMTPENLDAHWQVNTRSTLLATRYFAEQHDGREGGRVVWMTSGQSQGPMPGEIAYATSKAALAGVTASVADGLMSQGIILNTVNPGPVNTGYLNEETADRPSAELKSVLAHFPGGRFGEPDDPARLIAWLVSDEGRWMVGQVLNTEGGFRRW</sequence>
<dbReference type="Proteomes" id="UP000829758">
    <property type="component" value="Chromosome"/>
</dbReference>
<comment type="similarity">
    <text evidence="1">Belongs to the short-chain dehydrogenases/reductases (SDR) family.</text>
</comment>
<evidence type="ECO:0000313" key="3">
    <source>
        <dbReference type="EMBL" id="MCC3272573.1"/>
    </source>
</evidence>
<dbReference type="EMBL" id="CP094984">
    <property type="protein sequence ID" value="UON91577.1"/>
    <property type="molecule type" value="Genomic_DNA"/>
</dbReference>
<evidence type="ECO:0000313" key="4">
    <source>
        <dbReference type="EMBL" id="UON91577.1"/>
    </source>
</evidence>